<protein>
    <submittedName>
        <fullName evidence="2">Uncharacterized protein</fullName>
    </submittedName>
</protein>
<gene>
    <name evidence="2" type="ORF">A9Z42_0062530</name>
</gene>
<name>A0A2H2ZF89_TRIPA</name>
<evidence type="ECO:0000256" key="1">
    <source>
        <dbReference type="SAM" id="MobiDB-lite"/>
    </source>
</evidence>
<comment type="caution">
    <text evidence="2">The sequence shown here is derived from an EMBL/GenBank/DDBJ whole genome shotgun (WGS) entry which is preliminary data.</text>
</comment>
<evidence type="ECO:0000313" key="2">
    <source>
        <dbReference type="EMBL" id="OTA05579.1"/>
    </source>
</evidence>
<proteinExistence type="predicted"/>
<accession>A0A2H2ZF89</accession>
<feature type="region of interest" description="Disordered" evidence="1">
    <location>
        <begin position="55"/>
        <end position="87"/>
    </location>
</feature>
<keyword evidence="3" id="KW-1185">Reference proteome</keyword>
<feature type="compositionally biased region" description="Basic residues" evidence="1">
    <location>
        <begin position="64"/>
        <end position="74"/>
    </location>
</feature>
<dbReference type="EMBL" id="LFMI01000613">
    <property type="protein sequence ID" value="OTA05579.1"/>
    <property type="molecule type" value="Genomic_DNA"/>
</dbReference>
<dbReference type="AlphaFoldDB" id="A0A2H2ZF89"/>
<reference evidence="2 3" key="1">
    <citation type="journal article" date="2015" name="Genome Announc.">
        <title>Genome sequence and annotation of Trichoderma parareesei, the ancestor of the cellulase producer Trichoderma reesei.</title>
        <authorList>
            <person name="Yang D."/>
            <person name="Pomraning K."/>
            <person name="Kopchinskiy A."/>
            <person name="Karimi Aghcheh R."/>
            <person name="Atanasova L."/>
            <person name="Chenthamara K."/>
            <person name="Baker S.E."/>
            <person name="Zhang R."/>
            <person name="Shen Q."/>
            <person name="Freitag M."/>
            <person name="Kubicek C.P."/>
            <person name="Druzhinina I.S."/>
        </authorList>
    </citation>
    <scope>NUCLEOTIDE SEQUENCE [LARGE SCALE GENOMIC DNA]</scope>
    <source>
        <strain evidence="2 3">CBS 125925</strain>
    </source>
</reference>
<organism evidence="2 3">
    <name type="scientific">Trichoderma parareesei</name>
    <name type="common">Filamentous fungus</name>
    <dbReference type="NCBI Taxonomy" id="858221"/>
    <lineage>
        <taxon>Eukaryota</taxon>
        <taxon>Fungi</taxon>
        <taxon>Dikarya</taxon>
        <taxon>Ascomycota</taxon>
        <taxon>Pezizomycotina</taxon>
        <taxon>Sordariomycetes</taxon>
        <taxon>Hypocreomycetidae</taxon>
        <taxon>Hypocreales</taxon>
        <taxon>Hypocreaceae</taxon>
        <taxon>Trichoderma</taxon>
    </lineage>
</organism>
<evidence type="ECO:0000313" key="3">
    <source>
        <dbReference type="Proteomes" id="UP000219286"/>
    </source>
</evidence>
<dbReference type="Proteomes" id="UP000219286">
    <property type="component" value="Unassembled WGS sequence"/>
</dbReference>
<sequence>MWFPEHDRCEDWSGRDASPSAHCASPYLCAPPLRSLISTPSKRLLALNVCATQSQRREGGSSKAKAKARAKAKAPRYGLMTPDSRSTTRQQAPFHAHLCAAVTDPSWKFPLVFVSGEPDHSTRNSIKQLASPLRSFGESRRFMHGARSRLGVSLLPRCRPLAAGPSDRWTAADLLQRLSSLHPQPGRQKKRGPWLALDERTRDTLVDTLVHPV</sequence>